<protein>
    <recommendedName>
        <fullName evidence="4">TIR domain-containing protein</fullName>
    </recommendedName>
</protein>
<organism evidence="2 3">
    <name type="scientific">Quercus suber</name>
    <name type="common">Cork oak</name>
    <dbReference type="NCBI Taxonomy" id="58331"/>
    <lineage>
        <taxon>Eukaryota</taxon>
        <taxon>Viridiplantae</taxon>
        <taxon>Streptophyta</taxon>
        <taxon>Embryophyta</taxon>
        <taxon>Tracheophyta</taxon>
        <taxon>Spermatophyta</taxon>
        <taxon>Magnoliopsida</taxon>
        <taxon>eudicotyledons</taxon>
        <taxon>Gunneridae</taxon>
        <taxon>Pentapetalae</taxon>
        <taxon>rosids</taxon>
        <taxon>fabids</taxon>
        <taxon>Fagales</taxon>
        <taxon>Fagaceae</taxon>
        <taxon>Quercus</taxon>
    </lineage>
</organism>
<dbReference type="Proteomes" id="UP000237347">
    <property type="component" value="Unassembled WGS sequence"/>
</dbReference>
<gene>
    <name evidence="2" type="ORF">CFP56_018766</name>
</gene>
<dbReference type="EMBL" id="PKMF04000291">
    <property type="protein sequence ID" value="KAK7839084.1"/>
    <property type="molecule type" value="Genomic_DNA"/>
</dbReference>
<keyword evidence="3" id="KW-1185">Reference proteome</keyword>
<feature type="compositionally biased region" description="Low complexity" evidence="1">
    <location>
        <begin position="89"/>
        <end position="99"/>
    </location>
</feature>
<accession>A0AAW0KKZ5</accession>
<feature type="region of interest" description="Disordered" evidence="1">
    <location>
        <begin position="89"/>
        <end position="111"/>
    </location>
</feature>
<comment type="caution">
    <text evidence="2">The sequence shown here is derived from an EMBL/GenBank/DDBJ whole genome shotgun (WGS) entry which is preliminary data.</text>
</comment>
<evidence type="ECO:0000256" key="1">
    <source>
        <dbReference type="SAM" id="MobiDB-lite"/>
    </source>
</evidence>
<evidence type="ECO:0000313" key="3">
    <source>
        <dbReference type="Proteomes" id="UP000237347"/>
    </source>
</evidence>
<evidence type="ECO:0000313" key="2">
    <source>
        <dbReference type="EMBL" id="KAK7839084.1"/>
    </source>
</evidence>
<reference evidence="2 3" key="1">
    <citation type="journal article" date="2018" name="Sci. Data">
        <title>The draft genome sequence of cork oak.</title>
        <authorList>
            <person name="Ramos A.M."/>
            <person name="Usie A."/>
            <person name="Barbosa P."/>
            <person name="Barros P.M."/>
            <person name="Capote T."/>
            <person name="Chaves I."/>
            <person name="Simoes F."/>
            <person name="Abreu I."/>
            <person name="Carrasquinho I."/>
            <person name="Faro C."/>
            <person name="Guimaraes J.B."/>
            <person name="Mendonca D."/>
            <person name="Nobrega F."/>
            <person name="Rodrigues L."/>
            <person name="Saibo N.J.M."/>
            <person name="Varela M.C."/>
            <person name="Egas C."/>
            <person name="Matos J."/>
            <person name="Miguel C.M."/>
            <person name="Oliveira M.M."/>
            <person name="Ricardo C.P."/>
            <person name="Goncalves S."/>
        </authorList>
    </citation>
    <scope>NUCLEOTIDE SEQUENCE [LARGE SCALE GENOMIC DNA]</scope>
    <source>
        <strain evidence="3">cv. HL8</strain>
    </source>
</reference>
<proteinExistence type="predicted"/>
<name>A0AAW0KKZ5_QUESU</name>
<evidence type="ECO:0008006" key="4">
    <source>
        <dbReference type="Google" id="ProtNLM"/>
    </source>
</evidence>
<sequence>MAYSMSQENSPTLTYEYEVFVSFSAEDTHKNSVVRILNHLRRARKGFQICDIGKHKLLFEFEEETNVDRVIMGEPSGLLLRPLSRPSATASSISTPTSAVGSHSHGRASPIQRDRPLYPLKTLKTSVTVRLEELRHFLTNDSATQRRKGGRDASILLGLLKEFIPISSLFLRVYSKDHYGKDAGTYVLLRWLLR</sequence>
<dbReference type="AlphaFoldDB" id="A0AAW0KKZ5"/>